<evidence type="ECO:0000313" key="1">
    <source>
        <dbReference type="EMBL" id="RFB99527.1"/>
    </source>
</evidence>
<dbReference type="EMBL" id="NAOO01000004">
    <property type="protein sequence ID" value="RFB99527.1"/>
    <property type="molecule type" value="Genomic_DNA"/>
</dbReference>
<comment type="caution">
    <text evidence="1">The sequence shown here is derived from an EMBL/GenBank/DDBJ whole genome shotgun (WGS) entry which is preliminary data.</text>
</comment>
<proteinExistence type="predicted"/>
<name>A0A3E1BWD7_RHILT</name>
<dbReference type="AlphaFoldDB" id="A0A3E1BWD7"/>
<evidence type="ECO:0000313" key="2">
    <source>
        <dbReference type="Proteomes" id="UP000256748"/>
    </source>
</evidence>
<accession>A0A3E1BWD7</accession>
<dbReference type="Proteomes" id="UP000256748">
    <property type="component" value="Unassembled WGS sequence"/>
</dbReference>
<reference evidence="1 2" key="1">
    <citation type="submission" date="2017-03" db="EMBL/GenBank/DDBJ databases">
        <title>Genome analysis of Rhizobial strains effectives or ineffectives for nitrogen fixation isolated from bean seeds.</title>
        <authorList>
            <person name="Peralta H."/>
            <person name="Aguilar-Vera A."/>
            <person name="Mora Y."/>
            <person name="Vargas-Lagunas C."/>
            <person name="Girard L."/>
            <person name="Mora J."/>
        </authorList>
    </citation>
    <scope>NUCLEOTIDE SEQUENCE [LARGE SCALE GENOMIC DNA]</scope>
    <source>
        <strain evidence="1 2">CCGM5</strain>
    </source>
</reference>
<dbReference type="InterPro" id="IPR036866">
    <property type="entry name" value="RibonucZ/Hydroxyglut_hydro"/>
</dbReference>
<protein>
    <submittedName>
        <fullName evidence="1">Uncharacterized protein</fullName>
    </submittedName>
</protein>
<dbReference type="Gene3D" id="3.60.15.10">
    <property type="entry name" value="Ribonuclease Z/Hydroxyacylglutathione hydrolase-like"/>
    <property type="match status" value="1"/>
</dbReference>
<sequence length="63" mass="7166">MQFADPTVTIGYDVDQAEAERERWRVFDDAARNRYMIGGAYLPFPGGHVRDNGDRTCAYVPLN</sequence>
<gene>
    <name evidence="1" type="ORF">B5K10_03100</name>
</gene>
<organism evidence="1 2">
    <name type="scientific">Rhizobium leguminosarum bv. trifolii</name>
    <dbReference type="NCBI Taxonomy" id="386"/>
    <lineage>
        <taxon>Bacteria</taxon>
        <taxon>Pseudomonadati</taxon>
        <taxon>Pseudomonadota</taxon>
        <taxon>Alphaproteobacteria</taxon>
        <taxon>Hyphomicrobiales</taxon>
        <taxon>Rhizobiaceae</taxon>
        <taxon>Rhizobium/Agrobacterium group</taxon>
        <taxon>Rhizobium</taxon>
    </lineage>
</organism>